<evidence type="ECO:0000256" key="2">
    <source>
        <dbReference type="ARBA" id="ARBA00009436"/>
    </source>
</evidence>
<dbReference type="STRING" id="341454.A0A4S2N2V6"/>
<dbReference type="EMBL" id="ML220114">
    <property type="protein sequence ID" value="TGZ83264.1"/>
    <property type="molecule type" value="Genomic_DNA"/>
</dbReference>
<comment type="similarity">
    <text evidence="2">Belongs to the EMC6 family.</text>
</comment>
<comment type="subcellular location">
    <subcellularLocation>
        <location evidence="1">Endoplasmic reticulum membrane</location>
        <topology evidence="1">Multi-pass membrane protein</topology>
    </subcellularLocation>
</comment>
<evidence type="ECO:0000313" key="9">
    <source>
        <dbReference type="EMBL" id="TGZ83264.1"/>
    </source>
</evidence>
<sequence>MLDERKLAIDPVVPENVAHNTRIVTDIRSLTSSVCGIAAGILGLESYAGFVFYLVGSVFVSMLMLFLVADGKPGKYFQSGIDLWTTEVFGTSSVASFVLMWTLVYNLVRA</sequence>
<dbReference type="FunCoup" id="A0A4S2N2V6">
    <property type="interactions" value="17"/>
</dbReference>
<proteinExistence type="inferred from homology"/>
<reference evidence="9 10" key="1">
    <citation type="submission" date="2019-04" db="EMBL/GenBank/DDBJ databases">
        <title>Comparative genomics and transcriptomics to analyze fruiting body development in filamentous ascomycetes.</title>
        <authorList>
            <consortium name="DOE Joint Genome Institute"/>
            <person name="Lutkenhaus R."/>
            <person name="Traeger S."/>
            <person name="Breuer J."/>
            <person name="Kuo A."/>
            <person name="Lipzen A."/>
            <person name="Pangilinan J."/>
            <person name="Dilworth D."/>
            <person name="Sandor L."/>
            <person name="Poggeler S."/>
            <person name="Barry K."/>
            <person name="Grigoriev I.V."/>
            <person name="Nowrousian M."/>
        </authorList>
    </citation>
    <scope>NUCLEOTIDE SEQUENCE [LARGE SCALE GENOMIC DNA]</scope>
    <source>
        <strain evidence="9 10">CBS 389.68</strain>
    </source>
</reference>
<evidence type="ECO:0000256" key="4">
    <source>
        <dbReference type="ARBA" id="ARBA00022692"/>
    </source>
</evidence>
<gene>
    <name evidence="9" type="ORF">EX30DRAFT_394488</name>
</gene>
<dbReference type="Pfam" id="PF07019">
    <property type="entry name" value="EMC6"/>
    <property type="match status" value="1"/>
</dbReference>
<dbReference type="Proteomes" id="UP000298138">
    <property type="component" value="Unassembled WGS sequence"/>
</dbReference>
<evidence type="ECO:0000256" key="7">
    <source>
        <dbReference type="ARBA" id="ARBA00023136"/>
    </source>
</evidence>
<dbReference type="OrthoDB" id="16510at2759"/>
<evidence type="ECO:0000256" key="1">
    <source>
        <dbReference type="ARBA" id="ARBA00004477"/>
    </source>
</evidence>
<dbReference type="GO" id="GO:0034975">
    <property type="term" value="P:protein folding in endoplasmic reticulum"/>
    <property type="evidence" value="ECO:0007669"/>
    <property type="project" value="TreeGrafter"/>
</dbReference>
<feature type="transmembrane region" description="Helical" evidence="8">
    <location>
        <begin position="50"/>
        <end position="69"/>
    </location>
</feature>
<keyword evidence="6 8" id="KW-1133">Transmembrane helix</keyword>
<accession>A0A4S2N2V6</accession>
<evidence type="ECO:0000256" key="3">
    <source>
        <dbReference type="ARBA" id="ARBA00020827"/>
    </source>
</evidence>
<evidence type="ECO:0000256" key="5">
    <source>
        <dbReference type="ARBA" id="ARBA00022824"/>
    </source>
</evidence>
<keyword evidence="10" id="KW-1185">Reference proteome</keyword>
<organism evidence="9 10">
    <name type="scientific">Ascodesmis nigricans</name>
    <dbReference type="NCBI Taxonomy" id="341454"/>
    <lineage>
        <taxon>Eukaryota</taxon>
        <taxon>Fungi</taxon>
        <taxon>Dikarya</taxon>
        <taxon>Ascomycota</taxon>
        <taxon>Pezizomycotina</taxon>
        <taxon>Pezizomycetes</taxon>
        <taxon>Pezizales</taxon>
        <taxon>Ascodesmidaceae</taxon>
        <taxon>Ascodesmis</taxon>
    </lineage>
</organism>
<evidence type="ECO:0000256" key="6">
    <source>
        <dbReference type="ARBA" id="ARBA00022989"/>
    </source>
</evidence>
<dbReference type="InParanoid" id="A0A4S2N2V6"/>
<dbReference type="GO" id="GO:0072546">
    <property type="term" value="C:EMC complex"/>
    <property type="evidence" value="ECO:0007669"/>
    <property type="project" value="InterPro"/>
</dbReference>
<evidence type="ECO:0000313" key="10">
    <source>
        <dbReference type="Proteomes" id="UP000298138"/>
    </source>
</evidence>
<dbReference type="InterPro" id="IPR029008">
    <property type="entry name" value="EMC6-like"/>
</dbReference>
<feature type="transmembrane region" description="Helical" evidence="8">
    <location>
        <begin position="89"/>
        <end position="108"/>
    </location>
</feature>
<evidence type="ECO:0000256" key="8">
    <source>
        <dbReference type="SAM" id="Phobius"/>
    </source>
</evidence>
<keyword evidence="5" id="KW-0256">Endoplasmic reticulum</keyword>
<protein>
    <recommendedName>
        <fullName evidence="3">ER membrane protein complex subunit 6</fullName>
    </recommendedName>
</protein>
<dbReference type="GO" id="GO:0000045">
    <property type="term" value="P:autophagosome assembly"/>
    <property type="evidence" value="ECO:0007669"/>
    <property type="project" value="TreeGrafter"/>
</dbReference>
<dbReference type="PANTHER" id="PTHR20994">
    <property type="entry name" value="ER MEMBRANE PROTEIN COMPLEX SUBUNIT 6"/>
    <property type="match status" value="1"/>
</dbReference>
<keyword evidence="4 8" id="KW-0812">Transmembrane</keyword>
<name>A0A4S2N2V6_9PEZI</name>
<dbReference type="PANTHER" id="PTHR20994:SF0">
    <property type="entry name" value="ER MEMBRANE PROTEIN COMPLEX SUBUNIT 6"/>
    <property type="match status" value="1"/>
</dbReference>
<keyword evidence="7 8" id="KW-0472">Membrane</keyword>
<dbReference type="AlphaFoldDB" id="A0A4S2N2V6"/>
<dbReference type="InterPro" id="IPR008504">
    <property type="entry name" value="Emc6"/>
</dbReference>